<dbReference type="RefSeq" id="WP_171976793.1">
    <property type="nucleotide sequence ID" value="NZ_CAWOXK010000001.1"/>
</dbReference>
<evidence type="ECO:0000256" key="10">
    <source>
        <dbReference type="ARBA" id="ARBA00023268"/>
    </source>
</evidence>
<dbReference type="SUPFAM" id="SSF52151">
    <property type="entry name" value="FabD/lysophospholipase-like"/>
    <property type="match status" value="1"/>
</dbReference>
<protein>
    <recommendedName>
        <fullName evidence="17">Phenolphthiocerol/phthiocerol polyketide synthase subunit E</fullName>
        <ecNumber evidence="16">2.3.1.292</ecNumber>
    </recommendedName>
    <alternativeName>
        <fullName evidence="19">(Phenol)carboxyphthiodiolenone synthase subunit E</fullName>
    </alternativeName>
    <alternativeName>
        <fullName evidence="20">Beta-ketoacyl-acyl-carrier-protein synthase I</fullName>
    </alternativeName>
    <alternativeName>
        <fullName evidence="18">Phthiocerol synthesis polyketide synthase type I PpsE</fullName>
    </alternativeName>
</protein>
<evidence type="ECO:0000313" key="24">
    <source>
        <dbReference type="Proteomes" id="UP000503129"/>
    </source>
</evidence>
<dbReference type="InterPro" id="IPR014043">
    <property type="entry name" value="Acyl_transferase_dom"/>
</dbReference>
<dbReference type="GO" id="GO:0031177">
    <property type="term" value="F:phosphopantetheine binding"/>
    <property type="evidence" value="ECO:0007669"/>
    <property type="project" value="InterPro"/>
</dbReference>
<evidence type="ECO:0000256" key="14">
    <source>
        <dbReference type="ARBA" id="ARBA00052745"/>
    </source>
</evidence>
<keyword evidence="7" id="KW-0521">NADP</keyword>
<dbReference type="SUPFAM" id="SSF47336">
    <property type="entry name" value="ACP-like"/>
    <property type="match status" value="1"/>
</dbReference>
<dbReference type="FunFam" id="1.10.1200.10:FF:000005">
    <property type="entry name" value="Nonribosomal peptide synthetase 1"/>
    <property type="match status" value="1"/>
</dbReference>
<evidence type="ECO:0000256" key="8">
    <source>
        <dbReference type="ARBA" id="ARBA00023002"/>
    </source>
</evidence>
<proteinExistence type="predicted"/>
<dbReference type="PROSITE" id="PS00606">
    <property type="entry name" value="KS3_1"/>
    <property type="match status" value="1"/>
</dbReference>
<dbReference type="SMART" id="SM00827">
    <property type="entry name" value="PKS_AT"/>
    <property type="match status" value="1"/>
</dbReference>
<dbReference type="SMART" id="SM00823">
    <property type="entry name" value="PKS_PP"/>
    <property type="match status" value="1"/>
</dbReference>
<feature type="domain" description="Carrier" evidence="21">
    <location>
        <begin position="1337"/>
        <end position="1412"/>
    </location>
</feature>
<keyword evidence="4" id="KW-0597">Phosphoprotein</keyword>
<comment type="catalytic activity">
    <reaction evidence="13">
        <text>docosanoyl-[(phenol)carboxyphthiodiolenone synthase] + 2 (S)-methylmalonyl-CoA + 3 malonyl-CoA + 5 NADPH + 10 H(+) = C34-carboxyphthiodiolenone-[(phenol)carboxyphthiodiolenone synthase] + 5 CO2 + 5 NADP(+) + 5 CoA + 2 H2O</text>
        <dbReference type="Rhea" id="RHEA:57752"/>
        <dbReference type="Rhea" id="RHEA-COMP:14987"/>
        <dbReference type="Rhea" id="RHEA-COMP:14988"/>
        <dbReference type="ChEBI" id="CHEBI:15377"/>
        <dbReference type="ChEBI" id="CHEBI:15378"/>
        <dbReference type="ChEBI" id="CHEBI:16526"/>
        <dbReference type="ChEBI" id="CHEBI:57287"/>
        <dbReference type="ChEBI" id="CHEBI:57327"/>
        <dbReference type="ChEBI" id="CHEBI:57384"/>
        <dbReference type="ChEBI" id="CHEBI:57783"/>
        <dbReference type="ChEBI" id="CHEBI:58349"/>
        <dbReference type="ChEBI" id="CHEBI:142237"/>
        <dbReference type="ChEBI" id="CHEBI:142238"/>
        <dbReference type="EC" id="2.3.1.292"/>
    </reaction>
</comment>
<dbReference type="Gene3D" id="3.30.70.250">
    <property type="entry name" value="Malonyl-CoA ACP transacylase, ACP-binding"/>
    <property type="match status" value="1"/>
</dbReference>
<name>A0A856MHE7_9CYAN</name>
<dbReference type="InterPro" id="IPR018201">
    <property type="entry name" value="Ketoacyl_synth_AS"/>
</dbReference>
<evidence type="ECO:0000256" key="2">
    <source>
        <dbReference type="ARBA" id="ARBA00001957"/>
    </source>
</evidence>
<keyword evidence="9" id="KW-0443">Lipid metabolism</keyword>
<dbReference type="GO" id="GO:0016491">
    <property type="term" value="F:oxidoreductase activity"/>
    <property type="evidence" value="ECO:0007669"/>
    <property type="project" value="UniProtKB-KW"/>
</dbReference>
<evidence type="ECO:0000256" key="19">
    <source>
        <dbReference type="ARBA" id="ARBA00078169"/>
    </source>
</evidence>
<evidence type="ECO:0000256" key="18">
    <source>
        <dbReference type="ARBA" id="ARBA00075053"/>
    </source>
</evidence>
<evidence type="ECO:0000256" key="1">
    <source>
        <dbReference type="ARBA" id="ARBA00001937"/>
    </source>
</evidence>
<evidence type="ECO:0000256" key="9">
    <source>
        <dbReference type="ARBA" id="ARBA00023098"/>
    </source>
</evidence>
<dbReference type="PANTHER" id="PTHR43775">
    <property type="entry name" value="FATTY ACID SYNTHASE"/>
    <property type="match status" value="1"/>
</dbReference>
<dbReference type="InterPro" id="IPR001227">
    <property type="entry name" value="Ac_transferase_dom_sf"/>
</dbReference>
<dbReference type="Gene3D" id="3.40.366.10">
    <property type="entry name" value="Malonyl-Coenzyme A Acyl Carrier Protein, domain 2"/>
    <property type="match status" value="1"/>
</dbReference>
<comment type="catalytic activity">
    <reaction evidence="14">
        <text>icosanoyl-[(phenol)carboxyphthiodiolenone synthase] + 2 (S)-methylmalonyl-CoA + 3 malonyl-CoA + 5 NADPH + 10 H(+) = C32-carboxyphthiodiolenone-[(phenol)carboxyphthiodiolenone synthase] + 5 CO2 + 5 NADP(+) + 5 CoA + 2 H2O</text>
        <dbReference type="Rhea" id="RHEA:57748"/>
        <dbReference type="Rhea" id="RHEA-COMP:14985"/>
        <dbReference type="Rhea" id="RHEA-COMP:14986"/>
        <dbReference type="ChEBI" id="CHEBI:15377"/>
        <dbReference type="ChEBI" id="CHEBI:15378"/>
        <dbReference type="ChEBI" id="CHEBI:16526"/>
        <dbReference type="ChEBI" id="CHEBI:57287"/>
        <dbReference type="ChEBI" id="CHEBI:57327"/>
        <dbReference type="ChEBI" id="CHEBI:57384"/>
        <dbReference type="ChEBI" id="CHEBI:57783"/>
        <dbReference type="ChEBI" id="CHEBI:58349"/>
        <dbReference type="ChEBI" id="CHEBI:87848"/>
        <dbReference type="ChEBI" id="CHEBI:142236"/>
        <dbReference type="EC" id="2.3.1.292"/>
    </reaction>
</comment>
<dbReference type="Gene3D" id="1.10.1200.10">
    <property type="entry name" value="ACP-like"/>
    <property type="match status" value="1"/>
</dbReference>
<dbReference type="FunFam" id="3.40.47.10:FF:000042">
    <property type="entry name" value="Polyketide synthase Pks13"/>
    <property type="match status" value="1"/>
</dbReference>
<dbReference type="InterPro" id="IPR014031">
    <property type="entry name" value="Ketoacyl_synth_C"/>
</dbReference>
<comment type="function">
    <text evidence="15">Part of the PpsABCDE complex involved in the biosynthesis of the lipid core common to phthiocerols and phenolphthiocerols by successive additions of malonyl-CoA or methylmalonyl-CoA extender units. PpsA can accept as substrate the activated forms of either icosanoyl (C20), docosanoyl (C22) or lignoceroyl (C24) groups from FadD26, or a (4-hydroxyphenyl)-C17 or (4-hydroxyphenyl)-C19 fatty acyl from FadD29. PpsA initiates the biosynthesis and extends its substrate using a malonyl-CoA extender unit. The PpsB and PpsC proteins add the second and third malonyl-CoA extender units. PpsD adds an (R)-methylmalonyl unit and PpsE adds a second (R)-methylmalonyl unit. The incorporation of the methylmalonyl units results in formation of two branched methyl groups in the elongated product.</text>
</comment>
<dbReference type="Gene3D" id="3.40.50.150">
    <property type="entry name" value="Vaccinia Virus protein VP39"/>
    <property type="match status" value="1"/>
</dbReference>
<evidence type="ECO:0000256" key="5">
    <source>
        <dbReference type="ARBA" id="ARBA00022679"/>
    </source>
</evidence>
<dbReference type="InterPro" id="IPR009081">
    <property type="entry name" value="PP-bd_ACP"/>
</dbReference>
<dbReference type="InterPro" id="IPR029063">
    <property type="entry name" value="SAM-dependent_MTases_sf"/>
</dbReference>
<evidence type="ECO:0000256" key="15">
    <source>
        <dbReference type="ARBA" id="ARBA00058455"/>
    </source>
</evidence>
<keyword evidence="6" id="KW-0276">Fatty acid metabolism</keyword>
<dbReference type="SMART" id="SM00825">
    <property type="entry name" value="PKS_KS"/>
    <property type="match status" value="1"/>
</dbReference>
<dbReference type="EMBL" id="CP030118">
    <property type="protein sequence ID" value="QDL09659.1"/>
    <property type="molecule type" value="Genomic_DNA"/>
</dbReference>
<keyword evidence="5" id="KW-0808">Transferase</keyword>
<dbReference type="PROSITE" id="PS00012">
    <property type="entry name" value="PHOSPHOPANTETHEINE"/>
    <property type="match status" value="1"/>
</dbReference>
<dbReference type="PROSITE" id="PS50075">
    <property type="entry name" value="CARRIER"/>
    <property type="match status" value="1"/>
</dbReference>
<keyword evidence="10" id="KW-0511">Multifunctional enzyme</keyword>
<dbReference type="CDD" id="cd00833">
    <property type="entry name" value="PKS"/>
    <property type="match status" value="1"/>
</dbReference>
<dbReference type="KEGG" id="bsen:DP114_18725"/>
<keyword evidence="3" id="KW-0596">Phosphopantetheine</keyword>
<dbReference type="InterPro" id="IPR006162">
    <property type="entry name" value="Ppantetheine_attach_site"/>
</dbReference>
<evidence type="ECO:0000313" key="23">
    <source>
        <dbReference type="EMBL" id="QDL09659.1"/>
    </source>
</evidence>
<dbReference type="GO" id="GO:0004315">
    <property type="term" value="F:3-oxoacyl-[acyl-carrier-protein] synthase activity"/>
    <property type="evidence" value="ECO:0007669"/>
    <property type="project" value="InterPro"/>
</dbReference>
<dbReference type="PANTHER" id="PTHR43775:SF51">
    <property type="entry name" value="INACTIVE PHENOLPHTHIOCEROL SYNTHESIS POLYKETIDE SYNTHASE TYPE I PKS1-RELATED"/>
    <property type="match status" value="1"/>
</dbReference>
<dbReference type="Pfam" id="PF00550">
    <property type="entry name" value="PP-binding"/>
    <property type="match status" value="1"/>
</dbReference>
<feature type="domain" description="Ketosynthase family 3 (KS3)" evidence="22">
    <location>
        <begin position="13"/>
        <end position="440"/>
    </location>
</feature>
<evidence type="ECO:0000256" key="13">
    <source>
        <dbReference type="ARBA" id="ARBA00052119"/>
    </source>
</evidence>
<dbReference type="InterPro" id="IPR014030">
    <property type="entry name" value="Ketoacyl_synth_N"/>
</dbReference>
<dbReference type="InterPro" id="IPR020841">
    <property type="entry name" value="PKS_Beta-ketoAc_synthase_dom"/>
</dbReference>
<organism evidence="23 24">
    <name type="scientific">Brasilonema sennae CENA114</name>
    <dbReference type="NCBI Taxonomy" id="415709"/>
    <lineage>
        <taxon>Bacteria</taxon>
        <taxon>Bacillati</taxon>
        <taxon>Cyanobacteriota</taxon>
        <taxon>Cyanophyceae</taxon>
        <taxon>Nostocales</taxon>
        <taxon>Scytonemataceae</taxon>
        <taxon>Brasilonema</taxon>
        <taxon>Bromeliae group (in: Brasilonema)</taxon>
    </lineage>
</organism>
<dbReference type="SUPFAM" id="SSF53335">
    <property type="entry name" value="S-adenosyl-L-methionine-dependent methyltransferases"/>
    <property type="match status" value="1"/>
</dbReference>
<evidence type="ECO:0000256" key="7">
    <source>
        <dbReference type="ARBA" id="ARBA00022857"/>
    </source>
</evidence>
<evidence type="ECO:0000259" key="21">
    <source>
        <dbReference type="PROSITE" id="PS50075"/>
    </source>
</evidence>
<dbReference type="InterPro" id="IPR016039">
    <property type="entry name" value="Thiolase-like"/>
</dbReference>
<dbReference type="Pfam" id="PF00109">
    <property type="entry name" value="ketoacyl-synt"/>
    <property type="match status" value="1"/>
</dbReference>
<evidence type="ECO:0000256" key="4">
    <source>
        <dbReference type="ARBA" id="ARBA00022553"/>
    </source>
</evidence>
<dbReference type="InterPro" id="IPR013217">
    <property type="entry name" value="Methyltransf_12"/>
</dbReference>
<dbReference type="SUPFAM" id="SSF55048">
    <property type="entry name" value="Probable ACP-binding domain of malonyl-CoA ACP transacylase"/>
    <property type="match status" value="1"/>
</dbReference>
<gene>
    <name evidence="23" type="ORF">DP114_18725</name>
</gene>
<dbReference type="InterPro" id="IPR016035">
    <property type="entry name" value="Acyl_Trfase/lysoPLipase"/>
</dbReference>
<comment type="cofactor">
    <cofactor evidence="2">
        <name>pantetheine 4'-phosphate</name>
        <dbReference type="ChEBI" id="CHEBI:47942"/>
    </cofactor>
</comment>
<dbReference type="Pfam" id="PF00698">
    <property type="entry name" value="Acyl_transf_1"/>
    <property type="match status" value="1"/>
</dbReference>
<dbReference type="Proteomes" id="UP000503129">
    <property type="component" value="Chromosome"/>
</dbReference>
<dbReference type="GO" id="GO:0034081">
    <property type="term" value="C:polyketide synthase complex"/>
    <property type="evidence" value="ECO:0007669"/>
    <property type="project" value="UniProtKB-ARBA"/>
</dbReference>
<reference evidence="23 24" key="1">
    <citation type="submission" date="2018-06" db="EMBL/GenBank/DDBJ databases">
        <title>Comparative genomics of Brasilonema spp. strains.</title>
        <authorList>
            <person name="Alvarenga D.O."/>
            <person name="Fiore M.F."/>
            <person name="Varani A.M."/>
        </authorList>
    </citation>
    <scope>NUCLEOTIDE SEQUENCE [LARGE SCALE GENOMIC DNA]</scope>
    <source>
        <strain evidence="23 24">CENA114</strain>
    </source>
</reference>
<dbReference type="Pfam" id="PF02801">
    <property type="entry name" value="Ketoacyl-synt_C"/>
    <property type="match status" value="1"/>
</dbReference>
<dbReference type="GO" id="GO:0006633">
    <property type="term" value="P:fatty acid biosynthetic process"/>
    <property type="evidence" value="ECO:0007669"/>
    <property type="project" value="InterPro"/>
</dbReference>
<keyword evidence="24" id="KW-1185">Reference proteome</keyword>
<dbReference type="CDD" id="cd02440">
    <property type="entry name" value="AdoMet_MTases"/>
    <property type="match status" value="1"/>
</dbReference>
<dbReference type="SUPFAM" id="SSF53901">
    <property type="entry name" value="Thiolase-like"/>
    <property type="match status" value="1"/>
</dbReference>
<evidence type="ECO:0000256" key="20">
    <source>
        <dbReference type="ARBA" id="ARBA00084020"/>
    </source>
</evidence>
<dbReference type="InterPro" id="IPR036736">
    <property type="entry name" value="ACP-like_sf"/>
</dbReference>
<evidence type="ECO:0000256" key="3">
    <source>
        <dbReference type="ARBA" id="ARBA00022450"/>
    </source>
</evidence>
<dbReference type="InterPro" id="IPR020806">
    <property type="entry name" value="PKS_PP-bd"/>
</dbReference>
<dbReference type="Pfam" id="PF08242">
    <property type="entry name" value="Methyltransf_12"/>
    <property type="match status" value="1"/>
</dbReference>
<dbReference type="InterPro" id="IPR016036">
    <property type="entry name" value="Malonyl_transacylase_ACP-bd"/>
</dbReference>
<evidence type="ECO:0000256" key="16">
    <source>
        <dbReference type="ARBA" id="ARBA00066974"/>
    </source>
</evidence>
<comment type="catalytic activity">
    <reaction evidence="11">
        <text>17-(4-hydroxyphenyl)heptadecanoyl-[(phenol)carboxyphthiodiolenone synthase] + 2 (S)-methylmalonyl-CoA + 3 malonyl-CoA + 5 NADPH + 10 H(+) = C35-(phenol)carboxyphthiodiolenone-[(phenol)carboxyphthiodiolenone synthase] + 5 CO2 + 5 NADP(+) + 5 CoA + 2 H2O</text>
        <dbReference type="Rhea" id="RHEA:57756"/>
        <dbReference type="Rhea" id="RHEA-COMP:14272"/>
        <dbReference type="Rhea" id="RHEA-COMP:14989"/>
        <dbReference type="ChEBI" id="CHEBI:15377"/>
        <dbReference type="ChEBI" id="CHEBI:15378"/>
        <dbReference type="ChEBI" id="CHEBI:16526"/>
        <dbReference type="ChEBI" id="CHEBI:57287"/>
        <dbReference type="ChEBI" id="CHEBI:57327"/>
        <dbReference type="ChEBI" id="CHEBI:57384"/>
        <dbReference type="ChEBI" id="CHEBI:57783"/>
        <dbReference type="ChEBI" id="CHEBI:58349"/>
        <dbReference type="ChEBI" id="CHEBI:133300"/>
        <dbReference type="ChEBI" id="CHEBI:142259"/>
        <dbReference type="EC" id="2.3.1.292"/>
    </reaction>
</comment>
<dbReference type="InterPro" id="IPR050091">
    <property type="entry name" value="PKS_NRPS_Biosynth_Enz"/>
</dbReference>
<dbReference type="Gene3D" id="3.40.47.10">
    <property type="match status" value="1"/>
</dbReference>
<evidence type="ECO:0000256" key="11">
    <source>
        <dbReference type="ARBA" id="ARBA00050973"/>
    </source>
</evidence>
<sequence length="1428" mass="158080">MTINSVYSNEFNNSEIAIIAVAGKFPGAKDVESFWQNLREGVESISWLTDEELTKSGVSLDLLSNPNYVKASAVISDIELFDANLFAYSAKEAELIDPQQRLFLELAWEAVEKAGYDPQTYHGLIGVYGGVGMSRYLLNNLYPNHQLLETTDPIQLGFSNDKDFLPTRVAYKLNLTGPAVNVQTACSTSLVAVHVACQSLLNGECDIALAGGVTLSIPQKIGYLHQEGMILSPDGHCRAFDAKAQGTIAGSGAGIVVLKRLKDAIADRDYIHAIIKGSAINNDGAMKVGFTAPSGSGQAAVIGEAQAIAGVDAETISYIEAHGTATPIGDPIEIAALTQAFRQTTDKKGFCAIGSLKTNLGHLDTAAGVAGLIKTVLALQHKMLPPSLHFETPNPKIDFANSPFYVNTTLTEWKTNNTPRRAGVSSFGMGGTNAHVILEEAPLLRQGAGSREQGRNYQLLVVSAKTATALEKATGNLVAHLKEHPELNLGDVAYTLNSGRRGFNHRRMLICQDLEDAVNALSSLAAQQVFTDYTEITERSVVFMFPGQGSQYVNMAREIYQTETVFREQVDYCSEILKSLLGVDLRHILYPNNEKIDEVSKLLQQTAIAQPALFVIEYALAKLWQSWGVEPVAAIGHSIGEYVAATLAEVFSLEDALSLVAARGVMMQQLPTGAMLSVPLPADKIKSLLGQELSVAAINQPSQCVVSGSTAAIDALQNQLATQGIECRRLHTSHAFHSHMMEPILEAFAERVKKVTLNPPKLPYISNLTGTWITVTQATNPEYYAQHLRSTVLFAQGVEKLLATPEQILLEVGPGHTLTTLVKRHPDKASAQTVLTSVRHPQEKQSDIHVLFNTLGQLWLTGVKVDWFGFYTHQEYYRLPLPTYPFERERYWIDPPQKTAWGQLQTLPTTSQLWTSLTQAGQKQANTRNAELNELTYQENRQWLDRLCTAYINSAFQQLGAFNNAKEKYSLENLLAQCHISPRYQQLLSRWLQILVEQGQLEQQEELFTRLVPCSQHYINEHLEQVRARFASTSLVDLDLVQRCGENLAAIVVGEQEPLEIFNELIYQKENNGSNIEGENNGSHPESFLNTYYNSILRSSLEQVVKSLPSSVHLRVLEIGGGTGMSTQALLPVLPPKQTNYTFTDIGSGFLTQAQQKFQDYPFVEYRLLDIDKSPTEQGFEKYSFDVVIASNVLHATRNIDQTLHHVRSLLAPGGFLLMWEIIQPKIDFDISWGLLLKPLDDKRRSPGQPFIIKEQWFEALRAQDFVQVAAFPETETFEHKIIMAQASALAAFSTKSGQKETDTKSEASLQTKPDVFQPEKLSALHSRPNLPNSYIAPRDESEQKIAEIWQELLGTKQIGIHDNFFDLGGDSLIAVQVISRLRKTFSIQLTVALFFECPTIAEIVPKLEKQSELDTNLDADEREEIAI</sequence>
<comment type="catalytic activity">
    <reaction evidence="12">
        <text>19-(4-hydroxyphenyl)nonadecanoyl-[(phenol)carboxyphthiodiolenone synthase] + 2 (S)-methylmalonyl-CoA + 3 malonyl-CoA + 5 NADPH + 10 H(+) = C37-(phenol)carboxyphthiodiolenone-[(phenol)carboxyphthiodiolenone synthase] + 5 CO2 + 5 NADP(+) + 5 CoA + 2 H2O</text>
        <dbReference type="Rhea" id="RHEA:57760"/>
        <dbReference type="Rhea" id="RHEA-COMP:14273"/>
        <dbReference type="Rhea" id="RHEA-COMP:14990"/>
        <dbReference type="ChEBI" id="CHEBI:15377"/>
        <dbReference type="ChEBI" id="CHEBI:15378"/>
        <dbReference type="ChEBI" id="CHEBI:16526"/>
        <dbReference type="ChEBI" id="CHEBI:57287"/>
        <dbReference type="ChEBI" id="CHEBI:57327"/>
        <dbReference type="ChEBI" id="CHEBI:57384"/>
        <dbReference type="ChEBI" id="CHEBI:57783"/>
        <dbReference type="ChEBI" id="CHEBI:58349"/>
        <dbReference type="ChEBI" id="CHEBI:133301"/>
        <dbReference type="ChEBI" id="CHEBI:142260"/>
        <dbReference type="EC" id="2.3.1.292"/>
    </reaction>
</comment>
<dbReference type="EC" id="2.3.1.292" evidence="16"/>
<evidence type="ECO:0000256" key="6">
    <source>
        <dbReference type="ARBA" id="ARBA00022832"/>
    </source>
</evidence>
<dbReference type="Pfam" id="PF22621">
    <property type="entry name" value="CurL-like_PKS_C"/>
    <property type="match status" value="1"/>
</dbReference>
<dbReference type="Gene3D" id="3.30.70.3290">
    <property type="match status" value="1"/>
</dbReference>
<comment type="cofactor">
    <cofactor evidence="1">
        <name>NADP(+)</name>
        <dbReference type="ChEBI" id="CHEBI:58349"/>
    </cofactor>
</comment>
<dbReference type="PROSITE" id="PS52004">
    <property type="entry name" value="KS3_2"/>
    <property type="match status" value="1"/>
</dbReference>
<dbReference type="GO" id="GO:0004312">
    <property type="term" value="F:fatty acid synthase activity"/>
    <property type="evidence" value="ECO:0007669"/>
    <property type="project" value="TreeGrafter"/>
</dbReference>
<keyword evidence="8" id="KW-0560">Oxidoreductase</keyword>
<evidence type="ECO:0000256" key="12">
    <source>
        <dbReference type="ARBA" id="ARBA00051971"/>
    </source>
</evidence>
<evidence type="ECO:0000259" key="22">
    <source>
        <dbReference type="PROSITE" id="PS52004"/>
    </source>
</evidence>
<accession>A0A856MHE7</accession>
<evidence type="ECO:0000256" key="17">
    <source>
        <dbReference type="ARBA" id="ARBA00073623"/>
    </source>
</evidence>